<feature type="binding site" evidence="2">
    <location>
        <position position="365"/>
    </location>
    <ligand>
        <name>Mn(2+)</name>
        <dbReference type="ChEBI" id="CHEBI:29035"/>
        <label>2</label>
    </ligand>
</feature>
<keyword evidence="1 4" id="KW-0378">Hydrolase</keyword>
<dbReference type="PANTHER" id="PTHR11014:SF63">
    <property type="entry name" value="METALLOPEPTIDASE, PUTATIVE (AFU_ORTHOLOGUE AFUA_6G09600)-RELATED"/>
    <property type="match status" value="1"/>
</dbReference>
<evidence type="ECO:0000259" key="3">
    <source>
        <dbReference type="Pfam" id="PF07687"/>
    </source>
</evidence>
<dbReference type="FunFam" id="3.30.70.360:FF:000001">
    <property type="entry name" value="N-acetyldiaminopimelate deacetylase"/>
    <property type="match status" value="1"/>
</dbReference>
<dbReference type="SUPFAM" id="SSF55031">
    <property type="entry name" value="Bacterial exopeptidase dimerisation domain"/>
    <property type="match status" value="1"/>
</dbReference>
<proteinExistence type="predicted"/>
<sequence>MLQEARKIQSKVVAYRRDIHRNPELGFQEFKTAALVADALTEIGTQDIRTQVGRTGVTATIGPADGPVIGIRADMDALPIEEQVGHSFKSDNPGVMHACGHDAHTAMLLGAAEILQQHYATQPDAWKGRIKLLFQPAEEGFDETGTSGATAMIEDQAVAELDHVIALHVNSTRPSGEVAVCRGDALAAVDSFEAWVRGDGGHGAMPHQGVDPLYLLSAILPQLYGIPSRRISPKDKCVVSLGQIAGGAASNVIPAEVYLQGTIRSLSDEVRQRLWHEVEQCFKVADALGGAYEFRLHKGYPAMVNDANVTDWLEGAAADLAGPEAISSPEAPFSMGAEDFAYMTRAVPGSMFMLGAAVENGGAHHTPLFDIDEDVFPLGVAVLAETARRYVTGEANGLATGHH</sequence>
<dbReference type="GO" id="GO:0019877">
    <property type="term" value="P:diaminopimelate biosynthetic process"/>
    <property type="evidence" value="ECO:0007669"/>
    <property type="project" value="UniProtKB-ARBA"/>
</dbReference>
<evidence type="ECO:0000256" key="2">
    <source>
        <dbReference type="PIRSR" id="PIRSR005962-1"/>
    </source>
</evidence>
<dbReference type="Pfam" id="PF01546">
    <property type="entry name" value="Peptidase_M20"/>
    <property type="match status" value="1"/>
</dbReference>
<keyword evidence="2" id="KW-0464">Manganese</keyword>
<protein>
    <submittedName>
        <fullName evidence="4">Amidohydrolase</fullName>
    </submittedName>
</protein>
<dbReference type="InterPro" id="IPR011650">
    <property type="entry name" value="Peptidase_M20_dimer"/>
</dbReference>
<dbReference type="GO" id="GO:0046872">
    <property type="term" value="F:metal ion binding"/>
    <property type="evidence" value="ECO:0007669"/>
    <property type="project" value="UniProtKB-KW"/>
</dbReference>
<dbReference type="GO" id="GO:0050118">
    <property type="term" value="F:N-acetyldiaminopimelate deacetylase activity"/>
    <property type="evidence" value="ECO:0007669"/>
    <property type="project" value="UniProtKB-ARBA"/>
</dbReference>
<dbReference type="NCBIfam" id="TIGR01891">
    <property type="entry name" value="amidohydrolases"/>
    <property type="match status" value="1"/>
</dbReference>
<dbReference type="Gene3D" id="3.30.70.360">
    <property type="match status" value="1"/>
</dbReference>
<evidence type="ECO:0000313" key="4">
    <source>
        <dbReference type="EMBL" id="MYD89094.1"/>
    </source>
</evidence>
<comment type="cofactor">
    <cofactor evidence="2">
        <name>Mn(2+)</name>
        <dbReference type="ChEBI" id="CHEBI:29035"/>
    </cofactor>
    <text evidence="2">The Mn(2+) ion enhances activity.</text>
</comment>
<reference evidence="4" key="1">
    <citation type="submission" date="2019-09" db="EMBL/GenBank/DDBJ databases">
        <title>Characterisation of the sponge microbiome using genome-centric metagenomics.</title>
        <authorList>
            <person name="Engelberts J.P."/>
            <person name="Robbins S.J."/>
            <person name="De Goeij J.M."/>
            <person name="Aranda M."/>
            <person name="Bell S.C."/>
            <person name="Webster N.S."/>
        </authorList>
    </citation>
    <scope>NUCLEOTIDE SEQUENCE</scope>
    <source>
        <strain evidence="4">SB0662_bin_9</strain>
    </source>
</reference>
<organism evidence="4">
    <name type="scientific">Caldilineaceae bacterium SB0662_bin_9</name>
    <dbReference type="NCBI Taxonomy" id="2605258"/>
    <lineage>
        <taxon>Bacteria</taxon>
        <taxon>Bacillati</taxon>
        <taxon>Chloroflexota</taxon>
        <taxon>Caldilineae</taxon>
        <taxon>Caldilineales</taxon>
        <taxon>Caldilineaceae</taxon>
    </lineage>
</organism>
<accession>A0A6B1DRK3</accession>
<dbReference type="InterPro" id="IPR036264">
    <property type="entry name" value="Bact_exopeptidase_dim_dom"/>
</dbReference>
<gene>
    <name evidence="4" type="ORF">F4Y08_01975</name>
</gene>
<comment type="caution">
    <text evidence="4">The sequence shown here is derived from an EMBL/GenBank/DDBJ whole genome shotgun (WGS) entry which is preliminary data.</text>
</comment>
<evidence type="ECO:0000256" key="1">
    <source>
        <dbReference type="ARBA" id="ARBA00022801"/>
    </source>
</evidence>
<dbReference type="InterPro" id="IPR002933">
    <property type="entry name" value="Peptidase_M20"/>
</dbReference>
<dbReference type="SUPFAM" id="SSF53187">
    <property type="entry name" value="Zn-dependent exopeptidases"/>
    <property type="match status" value="1"/>
</dbReference>
<dbReference type="CDD" id="cd03886">
    <property type="entry name" value="M20_Acy1"/>
    <property type="match status" value="1"/>
</dbReference>
<dbReference type="Gene3D" id="3.40.630.10">
    <property type="entry name" value="Zn peptidases"/>
    <property type="match status" value="1"/>
</dbReference>
<feature type="domain" description="Peptidase M20 dimerisation" evidence="3">
    <location>
        <begin position="195"/>
        <end position="283"/>
    </location>
</feature>
<dbReference type="PIRSF" id="PIRSF005962">
    <property type="entry name" value="Pept_M20D_amidohydro"/>
    <property type="match status" value="1"/>
</dbReference>
<keyword evidence="2" id="KW-0479">Metal-binding</keyword>
<dbReference type="InterPro" id="IPR017439">
    <property type="entry name" value="Amidohydrolase"/>
</dbReference>
<feature type="binding site" evidence="2">
    <location>
        <position position="99"/>
    </location>
    <ligand>
        <name>Mn(2+)</name>
        <dbReference type="ChEBI" id="CHEBI:29035"/>
        <label>2</label>
    </ligand>
</feature>
<dbReference type="EMBL" id="VXPY01000013">
    <property type="protein sequence ID" value="MYD89094.1"/>
    <property type="molecule type" value="Genomic_DNA"/>
</dbReference>
<feature type="binding site" evidence="2">
    <location>
        <position position="101"/>
    </location>
    <ligand>
        <name>Mn(2+)</name>
        <dbReference type="ChEBI" id="CHEBI:29035"/>
        <label>2</label>
    </ligand>
</feature>
<name>A0A6B1DRK3_9CHLR</name>
<dbReference type="AlphaFoldDB" id="A0A6B1DRK3"/>
<dbReference type="PANTHER" id="PTHR11014">
    <property type="entry name" value="PEPTIDASE M20 FAMILY MEMBER"/>
    <property type="match status" value="1"/>
</dbReference>
<feature type="binding site" evidence="2">
    <location>
        <position position="168"/>
    </location>
    <ligand>
        <name>Mn(2+)</name>
        <dbReference type="ChEBI" id="CHEBI:29035"/>
        <label>2</label>
    </ligand>
</feature>
<dbReference type="Pfam" id="PF07687">
    <property type="entry name" value="M20_dimer"/>
    <property type="match status" value="1"/>
</dbReference>
<feature type="binding site" evidence="2">
    <location>
        <position position="139"/>
    </location>
    <ligand>
        <name>Mn(2+)</name>
        <dbReference type="ChEBI" id="CHEBI:29035"/>
        <label>2</label>
    </ligand>
</feature>